<gene>
    <name evidence="2" type="ORF">JOC49_002448</name>
</gene>
<reference evidence="2 3" key="1">
    <citation type="submission" date="2021-01" db="EMBL/GenBank/DDBJ databases">
        <title>Genomic Encyclopedia of Type Strains, Phase IV (KMG-IV): sequencing the most valuable type-strain genomes for metagenomic binning, comparative biology and taxonomic classification.</title>
        <authorList>
            <person name="Goeker M."/>
        </authorList>
    </citation>
    <scope>NUCLEOTIDE SEQUENCE [LARGE SCALE GENOMIC DNA]</scope>
    <source>
        <strain evidence="2 3">DSM 24436</strain>
    </source>
</reference>
<dbReference type="EMBL" id="JAFBDT010000034">
    <property type="protein sequence ID" value="MBM7562875.1"/>
    <property type="molecule type" value="Genomic_DNA"/>
</dbReference>
<dbReference type="InterPro" id="IPR039552">
    <property type="entry name" value="IS66_C"/>
</dbReference>
<proteinExistence type="predicted"/>
<organism evidence="2 3">
    <name type="scientific">Fusibacter tunisiensis</name>
    <dbReference type="NCBI Taxonomy" id="1008308"/>
    <lineage>
        <taxon>Bacteria</taxon>
        <taxon>Bacillati</taxon>
        <taxon>Bacillota</taxon>
        <taxon>Clostridia</taxon>
        <taxon>Eubacteriales</taxon>
        <taxon>Eubacteriales Family XII. Incertae Sedis</taxon>
        <taxon>Fusibacter</taxon>
    </lineage>
</organism>
<evidence type="ECO:0000313" key="2">
    <source>
        <dbReference type="EMBL" id="MBM7562875.1"/>
    </source>
</evidence>
<dbReference type="Proteomes" id="UP000767854">
    <property type="component" value="Unassembled WGS sequence"/>
</dbReference>
<dbReference type="Pfam" id="PF13817">
    <property type="entry name" value="DDE_Tnp_IS66_C"/>
    <property type="match status" value="1"/>
</dbReference>
<sequence>MPSMCTGIYAYIETAKANGLIPHLYLNFLFETLPNIDLDNHEALDACLPWSETLPEELKRKVEKTENA</sequence>
<evidence type="ECO:0000259" key="1">
    <source>
        <dbReference type="Pfam" id="PF13817"/>
    </source>
</evidence>
<feature type="domain" description="Transposase IS66 C-terminal" evidence="1">
    <location>
        <begin position="12"/>
        <end position="50"/>
    </location>
</feature>
<accession>A0ABS2MU19</accession>
<evidence type="ECO:0000313" key="3">
    <source>
        <dbReference type="Proteomes" id="UP000767854"/>
    </source>
</evidence>
<keyword evidence="3" id="KW-1185">Reference proteome</keyword>
<protein>
    <recommendedName>
        <fullName evidence="1">Transposase IS66 C-terminal domain-containing protein</fullName>
    </recommendedName>
</protein>
<comment type="caution">
    <text evidence="2">The sequence shown here is derived from an EMBL/GenBank/DDBJ whole genome shotgun (WGS) entry which is preliminary data.</text>
</comment>
<name>A0ABS2MU19_9FIRM</name>